<gene>
    <name evidence="1" type="ORF">ACFVKH_06615</name>
</gene>
<dbReference type="RefSeq" id="WP_377963213.1">
    <property type="nucleotide sequence ID" value="NZ_JBHZOL010000044.1"/>
</dbReference>
<sequence>MGTLGVQGLLLVLTLLNTTRITMLAHRPVPSLVQLVDGHSISTEAVDPSQRTPEVIQQFVKTSMGLMFTWNPQGQPADTADTSAATDQGVPIGHGRITTSSWQASFALKEDFRTAFLDQVAAITPPGVFSGSAQSVLNIETISTPKELEAGYWQVDMVANLLIFDPTHPQGLAVPFNKSLFVQAVEPAADPLPETSTPLQKAVYRLRENGLEITEIRDLDIQQLAPNPS</sequence>
<evidence type="ECO:0000313" key="2">
    <source>
        <dbReference type="Proteomes" id="UP001600165"/>
    </source>
</evidence>
<evidence type="ECO:0000313" key="1">
    <source>
        <dbReference type="EMBL" id="MFE4105940.1"/>
    </source>
</evidence>
<comment type="caution">
    <text evidence="1">The sequence shown here is derived from an EMBL/GenBank/DDBJ whole genome shotgun (WGS) entry which is preliminary data.</text>
</comment>
<keyword evidence="2" id="KW-1185">Reference proteome</keyword>
<dbReference type="Proteomes" id="UP001600165">
    <property type="component" value="Unassembled WGS sequence"/>
</dbReference>
<name>A0ABW6IE79_9CYAN</name>
<protein>
    <submittedName>
        <fullName evidence="1">Uncharacterized protein</fullName>
    </submittedName>
</protein>
<dbReference type="EMBL" id="JBHZOL010000044">
    <property type="protein sequence ID" value="MFE4105940.1"/>
    <property type="molecule type" value="Genomic_DNA"/>
</dbReference>
<accession>A0ABW6IE79</accession>
<organism evidence="1 2">
    <name type="scientific">Almyronema epifaneia S1</name>
    <dbReference type="NCBI Taxonomy" id="2991925"/>
    <lineage>
        <taxon>Bacteria</taxon>
        <taxon>Bacillati</taxon>
        <taxon>Cyanobacteriota</taxon>
        <taxon>Cyanophyceae</taxon>
        <taxon>Nodosilineales</taxon>
        <taxon>Nodosilineaceae</taxon>
        <taxon>Almyronema</taxon>
        <taxon>Almyronema epifaneia</taxon>
    </lineage>
</organism>
<reference evidence="1 2" key="1">
    <citation type="submission" date="2024-10" db="EMBL/GenBank/DDBJ databases">
        <authorList>
            <person name="Ratan Roy A."/>
            <person name="Morales Sandoval P.H."/>
            <person name="De Los Santos Villalobos S."/>
            <person name="Chakraborty S."/>
            <person name="Mukherjee J."/>
        </authorList>
    </citation>
    <scope>NUCLEOTIDE SEQUENCE [LARGE SCALE GENOMIC DNA]</scope>
    <source>
        <strain evidence="1 2">S1</strain>
    </source>
</reference>
<proteinExistence type="predicted"/>